<dbReference type="InterPro" id="IPR036188">
    <property type="entry name" value="FAD/NAD-bd_sf"/>
</dbReference>
<evidence type="ECO:0008006" key="3">
    <source>
        <dbReference type="Google" id="ProtNLM"/>
    </source>
</evidence>
<reference evidence="1 2" key="1">
    <citation type="journal article" date="2008" name="PLoS Genet.">
        <title>Genomic islands in the pathogenic filamentous fungus Aspergillus fumigatus.</title>
        <authorList>
            <person name="Fedorova N.D."/>
            <person name="Khaldi N."/>
            <person name="Joardar V.S."/>
            <person name="Maiti R."/>
            <person name="Amedeo P."/>
            <person name="Anderson M.J."/>
            <person name="Crabtree J."/>
            <person name="Silva J.C."/>
            <person name="Badger J.H."/>
            <person name="Albarraq A."/>
            <person name="Angiuoli S."/>
            <person name="Bussey H."/>
            <person name="Bowyer P."/>
            <person name="Cotty P.J."/>
            <person name="Dyer P.S."/>
            <person name="Egan A."/>
            <person name="Galens K."/>
            <person name="Fraser-Liggett C.M."/>
            <person name="Haas B.J."/>
            <person name="Inman J.M."/>
            <person name="Kent R."/>
            <person name="Lemieux S."/>
            <person name="Malavazi I."/>
            <person name="Orvis J."/>
            <person name="Roemer T."/>
            <person name="Ronning C.M."/>
            <person name="Sundaram J.P."/>
            <person name="Sutton G."/>
            <person name="Turner G."/>
            <person name="Venter J.C."/>
            <person name="White O.R."/>
            <person name="Whitty B.R."/>
            <person name="Youngman P."/>
            <person name="Wolfe K.H."/>
            <person name="Goldman G.H."/>
            <person name="Wortman J.R."/>
            <person name="Jiang B."/>
            <person name="Denning D.W."/>
            <person name="Nierman W.C."/>
        </authorList>
    </citation>
    <scope>NUCLEOTIDE SEQUENCE [LARGE SCALE GENOMIC DNA]</scope>
    <source>
        <strain evidence="2">ATCC 1007 / CBS 513.65 / DSM 816 / NCTC 3887 / NRRL 1</strain>
    </source>
</reference>
<dbReference type="GeneID" id="4703940"/>
<organism evidence="1 2">
    <name type="scientific">Aspergillus clavatus (strain ATCC 1007 / CBS 513.65 / DSM 816 / NCTC 3887 / NRRL 1 / QM 1276 / 107)</name>
    <dbReference type="NCBI Taxonomy" id="344612"/>
    <lineage>
        <taxon>Eukaryota</taxon>
        <taxon>Fungi</taxon>
        <taxon>Dikarya</taxon>
        <taxon>Ascomycota</taxon>
        <taxon>Pezizomycotina</taxon>
        <taxon>Eurotiomycetes</taxon>
        <taxon>Eurotiomycetidae</taxon>
        <taxon>Eurotiales</taxon>
        <taxon>Aspergillaceae</taxon>
        <taxon>Aspergillus</taxon>
        <taxon>Aspergillus subgen. Fumigati</taxon>
    </lineage>
</organism>
<dbReference type="KEGG" id="act:ACLA_049890"/>
<name>A1CI12_ASPCL</name>
<dbReference type="RefSeq" id="XP_001271943.1">
    <property type="nucleotide sequence ID" value="XM_001271942.1"/>
</dbReference>
<dbReference type="HOGENOM" id="CLU_187150_1_0_1"/>
<proteinExistence type="predicted"/>
<accession>A1CI12</accession>
<evidence type="ECO:0000313" key="2">
    <source>
        <dbReference type="Proteomes" id="UP000006701"/>
    </source>
</evidence>
<dbReference type="Gene3D" id="3.50.50.60">
    <property type="entry name" value="FAD/NAD(P)-binding domain"/>
    <property type="match status" value="1"/>
</dbReference>
<protein>
    <recommendedName>
        <fullName evidence="3">Prenylcysteine lyase domain-containing protein</fullName>
    </recommendedName>
</protein>
<dbReference type="EMBL" id="DS027054">
    <property type="protein sequence ID" value="EAW10517.1"/>
    <property type="molecule type" value="Genomic_DNA"/>
</dbReference>
<dbReference type="AlphaFoldDB" id="A1CI12"/>
<dbReference type="VEuPathDB" id="FungiDB:ACLA_049890"/>
<gene>
    <name evidence="1" type="ORF">ACLA_049890</name>
</gene>
<dbReference type="SUPFAM" id="SSF51905">
    <property type="entry name" value="FAD/NAD(P)-binding domain"/>
    <property type="match status" value="1"/>
</dbReference>
<keyword evidence="2" id="KW-1185">Reference proteome</keyword>
<evidence type="ECO:0000313" key="1">
    <source>
        <dbReference type="EMBL" id="EAW10517.1"/>
    </source>
</evidence>
<dbReference type="Pfam" id="PF13450">
    <property type="entry name" value="NAD_binding_8"/>
    <property type="match status" value="1"/>
</dbReference>
<dbReference type="OrthoDB" id="5977668at2759"/>
<dbReference type="Proteomes" id="UP000006701">
    <property type="component" value="Unassembled WGS sequence"/>
</dbReference>
<sequence length="77" mass="8025">MSSAQSKGVAIGGGGCAGVTALYALQRSPHDVHLFEASHSLGGRMKTISIEFNGNRGELDKETPILNATASRQCILP</sequence>